<evidence type="ECO:0000313" key="2">
    <source>
        <dbReference type="EMBL" id="KAG0587777.1"/>
    </source>
</evidence>
<dbReference type="EMBL" id="CM026422">
    <property type="protein sequence ID" value="KAG0587777.1"/>
    <property type="molecule type" value="Genomic_DNA"/>
</dbReference>
<dbReference type="AlphaFoldDB" id="A0A8T0IX57"/>
<keyword evidence="3" id="KW-1185">Reference proteome</keyword>
<name>A0A8T0IX57_CERPU</name>
<organism evidence="2 3">
    <name type="scientific">Ceratodon purpureus</name>
    <name type="common">Fire moss</name>
    <name type="synonym">Dicranum purpureum</name>
    <dbReference type="NCBI Taxonomy" id="3225"/>
    <lineage>
        <taxon>Eukaryota</taxon>
        <taxon>Viridiplantae</taxon>
        <taxon>Streptophyta</taxon>
        <taxon>Embryophyta</taxon>
        <taxon>Bryophyta</taxon>
        <taxon>Bryophytina</taxon>
        <taxon>Bryopsida</taxon>
        <taxon>Dicranidae</taxon>
        <taxon>Pseudoditrichales</taxon>
        <taxon>Ditrichaceae</taxon>
        <taxon>Ceratodon</taxon>
    </lineage>
</organism>
<dbReference type="Proteomes" id="UP000822688">
    <property type="component" value="Chromosome 2"/>
</dbReference>
<accession>A0A8T0IX57</accession>
<keyword evidence="1" id="KW-0812">Transmembrane</keyword>
<protein>
    <submittedName>
        <fullName evidence="2">Uncharacterized protein</fullName>
    </submittedName>
</protein>
<evidence type="ECO:0000313" key="3">
    <source>
        <dbReference type="Proteomes" id="UP000822688"/>
    </source>
</evidence>
<gene>
    <name evidence="2" type="ORF">KC19_2G190600</name>
</gene>
<keyword evidence="1" id="KW-1133">Transmembrane helix</keyword>
<feature type="transmembrane region" description="Helical" evidence="1">
    <location>
        <begin position="12"/>
        <end position="35"/>
    </location>
</feature>
<keyword evidence="1" id="KW-0472">Membrane</keyword>
<comment type="caution">
    <text evidence="2">The sequence shown here is derived from an EMBL/GenBank/DDBJ whole genome shotgun (WGS) entry which is preliminary data.</text>
</comment>
<proteinExistence type="predicted"/>
<reference evidence="2" key="1">
    <citation type="submission" date="2020-06" db="EMBL/GenBank/DDBJ databases">
        <title>WGS assembly of Ceratodon purpureus strain R40.</title>
        <authorList>
            <person name="Carey S.B."/>
            <person name="Jenkins J."/>
            <person name="Shu S."/>
            <person name="Lovell J.T."/>
            <person name="Sreedasyam A."/>
            <person name="Maumus F."/>
            <person name="Tiley G.P."/>
            <person name="Fernandez-Pozo N."/>
            <person name="Barry K."/>
            <person name="Chen C."/>
            <person name="Wang M."/>
            <person name="Lipzen A."/>
            <person name="Daum C."/>
            <person name="Saski C.A."/>
            <person name="Payton A.C."/>
            <person name="Mcbreen J.C."/>
            <person name="Conrad R.E."/>
            <person name="Kollar L.M."/>
            <person name="Olsson S."/>
            <person name="Huttunen S."/>
            <person name="Landis J.B."/>
            <person name="Wickett N.J."/>
            <person name="Johnson M.G."/>
            <person name="Rensing S.A."/>
            <person name="Grimwood J."/>
            <person name="Schmutz J."/>
            <person name="Mcdaniel S.F."/>
        </authorList>
    </citation>
    <scope>NUCLEOTIDE SEQUENCE</scope>
    <source>
        <strain evidence="2">R40</strain>
    </source>
</reference>
<sequence>MMRVLPGNENGAVMLPLLSLVFVFSVIFFWVGSWARLPCSTVVCLQQPSLWNVTVASWRFTHHPTAFSGSCPPSSVASRVLLLVFAEAYCRTVAVWWRLPCFLHFFFLL</sequence>
<evidence type="ECO:0000256" key="1">
    <source>
        <dbReference type="SAM" id="Phobius"/>
    </source>
</evidence>